<sequence>MKGTHYILAPTFGALPGYYLNVLSTEAKPDPGSETNSNEAGSNENQTVSLREPPSTARYPTLPSSVTMPDFPIDQKGDPLIQLSDTEWEHGVQAFPNEFINLTREEDRVSVFAAPEKAAEYQAKLEDQRRRRRLARQQRRMEEAMEKGFRPLETFPELVDAVTRTLNEDRVQNHGVQDDSSENLADYGQQADRVIAANVVHVSLLVQQDGPAGLPLRWNLALRQVASEEPRQSVDERRRGIL</sequence>
<accession>A0A3P8EGU4</accession>
<feature type="region of interest" description="Disordered" evidence="1">
    <location>
        <begin position="25"/>
        <end position="70"/>
    </location>
</feature>
<evidence type="ECO:0000313" key="2">
    <source>
        <dbReference type="EMBL" id="VDP06336.1"/>
    </source>
</evidence>
<protein>
    <submittedName>
        <fullName evidence="4">DUF3340 domain-containing protein</fullName>
    </submittedName>
</protein>
<dbReference type="OrthoDB" id="5862792at2759"/>
<dbReference type="InterPro" id="IPR020149">
    <property type="entry name" value="Uncharacterised_C02F5.10"/>
</dbReference>
<evidence type="ECO:0000256" key="1">
    <source>
        <dbReference type="SAM" id="MobiDB-lite"/>
    </source>
</evidence>
<dbReference type="EMBL" id="UZAH01029486">
    <property type="protein sequence ID" value="VDP06336.1"/>
    <property type="molecule type" value="Genomic_DNA"/>
</dbReference>
<gene>
    <name evidence="2" type="ORF">HPBE_LOCUS16562</name>
</gene>
<reference evidence="4" key="2">
    <citation type="submission" date="2019-09" db="UniProtKB">
        <authorList>
            <consortium name="WormBaseParasite"/>
        </authorList>
    </citation>
    <scope>IDENTIFICATION</scope>
</reference>
<organism evidence="3 4">
    <name type="scientific">Heligmosomoides polygyrus</name>
    <name type="common">Parasitic roundworm</name>
    <dbReference type="NCBI Taxonomy" id="6339"/>
    <lineage>
        <taxon>Eukaryota</taxon>
        <taxon>Metazoa</taxon>
        <taxon>Ecdysozoa</taxon>
        <taxon>Nematoda</taxon>
        <taxon>Chromadorea</taxon>
        <taxon>Rhabditida</taxon>
        <taxon>Rhabditina</taxon>
        <taxon>Rhabditomorpha</taxon>
        <taxon>Strongyloidea</taxon>
        <taxon>Heligmosomidae</taxon>
        <taxon>Heligmosomoides</taxon>
    </lineage>
</organism>
<evidence type="ECO:0000313" key="3">
    <source>
        <dbReference type="Proteomes" id="UP000050761"/>
    </source>
</evidence>
<proteinExistence type="predicted"/>
<dbReference type="AlphaFoldDB" id="A0A183G4T8"/>
<feature type="compositionally biased region" description="Polar residues" evidence="1">
    <location>
        <begin position="33"/>
        <end position="49"/>
    </location>
</feature>
<keyword evidence="3" id="KW-1185">Reference proteome</keyword>
<dbReference type="Proteomes" id="UP000050761">
    <property type="component" value="Unassembled WGS sequence"/>
</dbReference>
<evidence type="ECO:0000313" key="4">
    <source>
        <dbReference type="WBParaSite" id="HPBE_0001656301-mRNA-1"/>
    </source>
</evidence>
<name>A0A183G4T8_HELPZ</name>
<reference evidence="2 3" key="1">
    <citation type="submission" date="2018-11" db="EMBL/GenBank/DDBJ databases">
        <authorList>
            <consortium name="Pathogen Informatics"/>
        </authorList>
    </citation>
    <scope>NUCLEOTIDE SEQUENCE [LARGE SCALE GENOMIC DNA]</scope>
</reference>
<accession>A0A183G4T8</accession>
<dbReference type="Pfam" id="PF17309">
    <property type="entry name" value="DUF5356"/>
    <property type="match status" value="1"/>
</dbReference>
<dbReference type="WBParaSite" id="HPBE_0001656301-mRNA-1">
    <property type="protein sequence ID" value="HPBE_0001656301-mRNA-1"/>
    <property type="gene ID" value="HPBE_0001656301"/>
</dbReference>